<sequence length="50" mass="5356">MAKTTYRAFQTVGDGRLELVERPIAPPAPGMVRVAVEACGVCHTDVLTVE</sequence>
<keyword evidence="2" id="KW-1185">Reference proteome</keyword>
<organism evidence="1 2">
    <name type="scientific">Labrys miyagiensis</name>
    <dbReference type="NCBI Taxonomy" id="346912"/>
    <lineage>
        <taxon>Bacteria</taxon>
        <taxon>Pseudomonadati</taxon>
        <taxon>Pseudomonadota</taxon>
        <taxon>Alphaproteobacteria</taxon>
        <taxon>Hyphomicrobiales</taxon>
        <taxon>Xanthobacteraceae</taxon>
        <taxon>Labrys</taxon>
    </lineage>
</organism>
<name>A0ABQ6CFN0_9HYPH</name>
<dbReference type="EMBL" id="BSPC01000021">
    <property type="protein sequence ID" value="GLS19173.1"/>
    <property type="molecule type" value="Genomic_DNA"/>
</dbReference>
<evidence type="ECO:0000313" key="2">
    <source>
        <dbReference type="Proteomes" id="UP001156882"/>
    </source>
</evidence>
<dbReference type="InterPro" id="IPR011032">
    <property type="entry name" value="GroES-like_sf"/>
</dbReference>
<dbReference type="Gene3D" id="3.90.180.10">
    <property type="entry name" value="Medium-chain alcohol dehydrogenases, catalytic domain"/>
    <property type="match status" value="1"/>
</dbReference>
<gene>
    <name evidence="1" type="ORF">GCM10007874_21900</name>
</gene>
<reference evidence="2" key="1">
    <citation type="journal article" date="2019" name="Int. J. Syst. Evol. Microbiol.">
        <title>The Global Catalogue of Microorganisms (GCM) 10K type strain sequencing project: providing services to taxonomists for standard genome sequencing and annotation.</title>
        <authorList>
            <consortium name="The Broad Institute Genomics Platform"/>
            <consortium name="The Broad Institute Genome Sequencing Center for Infectious Disease"/>
            <person name="Wu L."/>
            <person name="Ma J."/>
        </authorList>
    </citation>
    <scope>NUCLEOTIDE SEQUENCE [LARGE SCALE GENOMIC DNA]</scope>
    <source>
        <strain evidence="2">NBRC 101365</strain>
    </source>
</reference>
<comment type="caution">
    <text evidence="1">The sequence shown here is derived from an EMBL/GenBank/DDBJ whole genome shotgun (WGS) entry which is preliminary data.</text>
</comment>
<evidence type="ECO:0008006" key="3">
    <source>
        <dbReference type="Google" id="ProtNLM"/>
    </source>
</evidence>
<protein>
    <recommendedName>
        <fullName evidence="3">Alcohol dehydrogenase</fullName>
    </recommendedName>
</protein>
<dbReference type="SUPFAM" id="SSF50129">
    <property type="entry name" value="GroES-like"/>
    <property type="match status" value="1"/>
</dbReference>
<proteinExistence type="predicted"/>
<accession>A0ABQ6CFN0</accession>
<dbReference type="Proteomes" id="UP001156882">
    <property type="component" value="Unassembled WGS sequence"/>
</dbReference>
<dbReference type="RefSeq" id="WP_348536444.1">
    <property type="nucleotide sequence ID" value="NZ_BSPC01000021.1"/>
</dbReference>
<evidence type="ECO:0000313" key="1">
    <source>
        <dbReference type="EMBL" id="GLS19173.1"/>
    </source>
</evidence>